<evidence type="ECO:0000256" key="1">
    <source>
        <dbReference type="ARBA" id="ARBA00023015"/>
    </source>
</evidence>
<evidence type="ECO:0000256" key="3">
    <source>
        <dbReference type="ARBA" id="ARBA00023163"/>
    </source>
</evidence>
<reference evidence="5 6" key="1">
    <citation type="journal article" date="2015" name="Antonie Van Leeuwenhoek">
        <title>Streptomyces klenkii sp. nov., isolated from deep marine sediment.</title>
        <authorList>
            <person name="Veyisoglu A."/>
            <person name="Sahin N."/>
        </authorList>
    </citation>
    <scope>NUCLEOTIDE SEQUENCE [LARGE SCALE GENOMIC DNA]</scope>
    <source>
        <strain evidence="5 6">KCTC 29202</strain>
    </source>
</reference>
<dbReference type="Gene3D" id="1.10.10.10">
    <property type="entry name" value="Winged helix-like DNA-binding domain superfamily/Winged helix DNA-binding domain"/>
    <property type="match status" value="1"/>
</dbReference>
<feature type="domain" description="HTH luxR-type" evidence="4">
    <location>
        <begin position="180"/>
        <end position="245"/>
    </location>
</feature>
<proteinExistence type="predicted"/>
<dbReference type="InterPro" id="IPR036388">
    <property type="entry name" value="WH-like_DNA-bd_sf"/>
</dbReference>
<dbReference type="SUPFAM" id="SSF46894">
    <property type="entry name" value="C-terminal effector domain of the bipartite response regulators"/>
    <property type="match status" value="1"/>
</dbReference>
<dbReference type="SUPFAM" id="SSF55781">
    <property type="entry name" value="GAF domain-like"/>
    <property type="match status" value="1"/>
</dbReference>
<dbReference type="PRINTS" id="PR00038">
    <property type="entry name" value="HTHLUXR"/>
</dbReference>
<keyword evidence="2" id="KW-0238">DNA-binding</keyword>
<keyword evidence="1" id="KW-0805">Transcription regulation</keyword>
<comment type="caution">
    <text evidence="5">The sequence shown here is derived from an EMBL/GenBank/DDBJ whole genome shotgun (WGS) entry which is preliminary data.</text>
</comment>
<dbReference type="PROSITE" id="PS50043">
    <property type="entry name" value="HTH_LUXR_2"/>
    <property type="match status" value="1"/>
</dbReference>
<dbReference type="GO" id="GO:0003677">
    <property type="term" value="F:DNA binding"/>
    <property type="evidence" value="ECO:0007669"/>
    <property type="project" value="UniProtKB-KW"/>
</dbReference>
<organism evidence="5 6">
    <name type="scientific">Streptomyces klenkii</name>
    <dbReference type="NCBI Taxonomy" id="1420899"/>
    <lineage>
        <taxon>Bacteria</taxon>
        <taxon>Bacillati</taxon>
        <taxon>Actinomycetota</taxon>
        <taxon>Actinomycetes</taxon>
        <taxon>Kitasatosporales</taxon>
        <taxon>Streptomycetaceae</taxon>
        <taxon>Streptomyces</taxon>
    </lineage>
</organism>
<dbReference type="PROSITE" id="PS00622">
    <property type="entry name" value="HTH_LUXR_1"/>
    <property type="match status" value="1"/>
</dbReference>
<evidence type="ECO:0000256" key="2">
    <source>
        <dbReference type="ARBA" id="ARBA00023125"/>
    </source>
</evidence>
<dbReference type="Gene3D" id="3.30.450.80">
    <property type="entry name" value="Transcription factor LuxR-like, autoinducer-binding domain"/>
    <property type="match status" value="1"/>
</dbReference>
<dbReference type="EMBL" id="RBAM01000003">
    <property type="protein sequence ID" value="RKN75681.1"/>
    <property type="molecule type" value="Genomic_DNA"/>
</dbReference>
<accession>A0A3B0BTA7</accession>
<dbReference type="RefSeq" id="WP_120754539.1">
    <property type="nucleotide sequence ID" value="NZ_RBAM01000003.1"/>
</dbReference>
<protein>
    <submittedName>
        <fullName evidence="5">LuxR family transcriptional regulator</fullName>
    </submittedName>
</protein>
<dbReference type="AlphaFoldDB" id="A0A3B0BTA7"/>
<gene>
    <name evidence="5" type="ORF">D7231_09805</name>
</gene>
<dbReference type="OrthoDB" id="3178272at2"/>
<dbReference type="InterPro" id="IPR036693">
    <property type="entry name" value="TF_LuxR_autoind-bd_dom_sf"/>
</dbReference>
<dbReference type="PANTHER" id="PTHR44688">
    <property type="entry name" value="DNA-BINDING TRANSCRIPTIONAL ACTIVATOR DEVR_DOSR"/>
    <property type="match status" value="1"/>
</dbReference>
<evidence type="ECO:0000313" key="5">
    <source>
        <dbReference type="EMBL" id="RKN75681.1"/>
    </source>
</evidence>
<dbReference type="Pfam" id="PF00196">
    <property type="entry name" value="GerE"/>
    <property type="match status" value="1"/>
</dbReference>
<dbReference type="InterPro" id="IPR016032">
    <property type="entry name" value="Sig_transdc_resp-reg_C-effctor"/>
</dbReference>
<dbReference type="CDD" id="cd06170">
    <property type="entry name" value="LuxR_C_like"/>
    <property type="match status" value="1"/>
</dbReference>
<evidence type="ECO:0000313" key="6">
    <source>
        <dbReference type="Proteomes" id="UP000270343"/>
    </source>
</evidence>
<dbReference type="InterPro" id="IPR000792">
    <property type="entry name" value="Tscrpt_reg_LuxR_C"/>
</dbReference>
<dbReference type="GO" id="GO:0006355">
    <property type="term" value="P:regulation of DNA-templated transcription"/>
    <property type="evidence" value="ECO:0007669"/>
    <property type="project" value="InterPro"/>
</dbReference>
<dbReference type="Proteomes" id="UP000270343">
    <property type="component" value="Unassembled WGS sequence"/>
</dbReference>
<sequence length="248" mass="27269">MAAQLRTRDYGQMLDLVVAVLENEDADAAWHVMARQLLDSLGCDSATFSHVRVTEGTGSVVGWAPEPLSRVVDGLVQRRIQQRHPLLEYGLTETAPVNVADICDGWRNTNWYREARRDFGVTQQMGVPLTHENGRMCVALVGRRGDFMSHDLAFLSRLQPVIQTMGSHLSEMKRLRSVGAPAASGDLTPREATVLGLLAEGLTAAAIARRLAISPHTVNRHLERIYRKLGTNNRVSTLVVARAEGLVA</sequence>
<dbReference type="SMART" id="SM00421">
    <property type="entry name" value="HTH_LUXR"/>
    <property type="match status" value="1"/>
</dbReference>
<keyword evidence="6" id="KW-1185">Reference proteome</keyword>
<evidence type="ECO:0000259" key="4">
    <source>
        <dbReference type="PROSITE" id="PS50043"/>
    </source>
</evidence>
<dbReference type="PANTHER" id="PTHR44688:SF16">
    <property type="entry name" value="DNA-BINDING TRANSCRIPTIONAL ACTIVATOR DEVR_DOSR"/>
    <property type="match status" value="1"/>
</dbReference>
<name>A0A3B0BTA7_9ACTN</name>
<keyword evidence="3" id="KW-0804">Transcription</keyword>